<feature type="domain" description="EF-hand" evidence="3">
    <location>
        <begin position="39"/>
        <end position="66"/>
    </location>
</feature>
<sequence length="355" mass="39937">MPIISGLNKKRQSPRRRQMQPLCPRTWNPEDIRKLPSLAFDLFDDNRDGIISVSELCWVAHLGKPRRQESAFDEMQLFSMLDVNGDSIISRDEFCEIVRDPALLNEYALASVAKLCKRREARFHFDFFLNRSKADIDIDDAQYEEDRYHSITAALGIVQGLKKKRGASYDDAVAQELTFEESSPHQEGHQYDLALDLYAVEMRHDFAWYDVLHVFLPNAPPRAFVQVLTQSGTRLASSDVVVDASTAAKWTVRISFAVLQEKVPYFAPTKPLYVRLRLYNADYVRGDACLGETPVFAVASVNLANPADEAVVGPYPVDSTDGMLAANVLGNRRWVSADYCDYDTAIDIPCAGACL</sequence>
<evidence type="ECO:0000313" key="5">
    <source>
        <dbReference type="Proteomes" id="UP001230188"/>
    </source>
</evidence>
<gene>
    <name evidence="4" type="ORF">CTAYLR_004448</name>
</gene>
<evidence type="ECO:0000313" key="4">
    <source>
        <dbReference type="EMBL" id="KAJ8601934.1"/>
    </source>
</evidence>
<dbReference type="InterPro" id="IPR011992">
    <property type="entry name" value="EF-hand-dom_pair"/>
</dbReference>
<keyword evidence="1" id="KW-0106">Calcium</keyword>
<dbReference type="SMART" id="SM00054">
    <property type="entry name" value="EFh"/>
    <property type="match status" value="2"/>
</dbReference>
<dbReference type="EMBL" id="JAQMWT010000393">
    <property type="protein sequence ID" value="KAJ8601934.1"/>
    <property type="molecule type" value="Genomic_DNA"/>
</dbReference>
<dbReference type="AlphaFoldDB" id="A0AAD7XKX0"/>
<dbReference type="PROSITE" id="PS50222">
    <property type="entry name" value="EF_HAND_2"/>
    <property type="match status" value="2"/>
</dbReference>
<dbReference type="Gene3D" id="1.10.238.10">
    <property type="entry name" value="EF-hand"/>
    <property type="match status" value="1"/>
</dbReference>
<reference evidence="4" key="1">
    <citation type="submission" date="2023-01" db="EMBL/GenBank/DDBJ databases">
        <title>Metagenome sequencing of chrysophaentin producing Chrysophaeum taylorii.</title>
        <authorList>
            <person name="Davison J."/>
            <person name="Bewley C."/>
        </authorList>
    </citation>
    <scope>NUCLEOTIDE SEQUENCE</scope>
    <source>
        <strain evidence="4">NIES-1699</strain>
    </source>
</reference>
<feature type="domain" description="EF-hand" evidence="3">
    <location>
        <begin position="69"/>
        <end position="104"/>
    </location>
</feature>
<dbReference type="InterPro" id="IPR018247">
    <property type="entry name" value="EF_Hand_1_Ca_BS"/>
</dbReference>
<dbReference type="PROSITE" id="PS00018">
    <property type="entry name" value="EF_HAND_1"/>
    <property type="match status" value="1"/>
</dbReference>
<proteinExistence type="predicted"/>
<protein>
    <recommendedName>
        <fullName evidence="3">EF-hand domain-containing protein</fullName>
    </recommendedName>
</protein>
<feature type="region of interest" description="Disordered" evidence="2">
    <location>
        <begin position="1"/>
        <end position="22"/>
    </location>
</feature>
<keyword evidence="5" id="KW-1185">Reference proteome</keyword>
<dbReference type="Proteomes" id="UP001230188">
    <property type="component" value="Unassembled WGS sequence"/>
</dbReference>
<dbReference type="InterPro" id="IPR002048">
    <property type="entry name" value="EF_hand_dom"/>
</dbReference>
<dbReference type="GO" id="GO:0005509">
    <property type="term" value="F:calcium ion binding"/>
    <property type="evidence" value="ECO:0007669"/>
    <property type="project" value="InterPro"/>
</dbReference>
<organism evidence="4 5">
    <name type="scientific">Chrysophaeum taylorii</name>
    <dbReference type="NCBI Taxonomy" id="2483200"/>
    <lineage>
        <taxon>Eukaryota</taxon>
        <taxon>Sar</taxon>
        <taxon>Stramenopiles</taxon>
        <taxon>Ochrophyta</taxon>
        <taxon>Pelagophyceae</taxon>
        <taxon>Pelagomonadales</taxon>
        <taxon>Pelagomonadaceae</taxon>
        <taxon>Chrysophaeum</taxon>
    </lineage>
</organism>
<accession>A0AAD7XKX0</accession>
<evidence type="ECO:0000259" key="3">
    <source>
        <dbReference type="PROSITE" id="PS50222"/>
    </source>
</evidence>
<name>A0AAD7XKX0_9STRA</name>
<dbReference type="CDD" id="cd00051">
    <property type="entry name" value="EFh"/>
    <property type="match status" value="1"/>
</dbReference>
<evidence type="ECO:0000256" key="1">
    <source>
        <dbReference type="ARBA" id="ARBA00022837"/>
    </source>
</evidence>
<dbReference type="SUPFAM" id="SSF47473">
    <property type="entry name" value="EF-hand"/>
    <property type="match status" value="1"/>
</dbReference>
<dbReference type="Pfam" id="PF13499">
    <property type="entry name" value="EF-hand_7"/>
    <property type="match status" value="1"/>
</dbReference>
<evidence type="ECO:0000256" key="2">
    <source>
        <dbReference type="SAM" id="MobiDB-lite"/>
    </source>
</evidence>
<comment type="caution">
    <text evidence="4">The sequence shown here is derived from an EMBL/GenBank/DDBJ whole genome shotgun (WGS) entry which is preliminary data.</text>
</comment>
<feature type="compositionally biased region" description="Basic residues" evidence="2">
    <location>
        <begin position="8"/>
        <end position="18"/>
    </location>
</feature>